<keyword evidence="2" id="KW-1185">Reference proteome</keyword>
<evidence type="ECO:0000313" key="2">
    <source>
        <dbReference type="Proteomes" id="UP001558850"/>
    </source>
</evidence>
<evidence type="ECO:0000313" key="1">
    <source>
        <dbReference type="EMBL" id="MEX3933281.1"/>
    </source>
</evidence>
<comment type="caution">
    <text evidence="1">The sequence shown here is derived from an EMBL/GenBank/DDBJ whole genome shotgun (WGS) entry which is preliminary data.</text>
</comment>
<accession>A0ACC6U128</accession>
<dbReference type="Proteomes" id="UP001558850">
    <property type="component" value="Unassembled WGS sequence"/>
</dbReference>
<name>A0ACC6U128_9BURK</name>
<gene>
    <name evidence="1" type="ORF">AB4Y32_16010</name>
</gene>
<proteinExistence type="predicted"/>
<reference evidence="1" key="1">
    <citation type="submission" date="2024-07" db="EMBL/GenBank/DDBJ databases">
        <title>A survey of Mimosa microsymbionts across Brazilian biomes reveals a high diversity of Paraburkholderia nodulating endemic species, but also that Cupriavidus is common as a symbiont of widespread species.</title>
        <authorList>
            <person name="Rouws L."/>
            <person name="Barauna A."/>
            <person name="Beukes C."/>
            <person name="Rouws J.R.C."/>
            <person name="De Faria S.M."/>
            <person name="Gross E."/>
            <person name="Bueno Dos Reis Junior F."/>
            <person name="Simon M.F."/>
            <person name="Maluk M."/>
            <person name="Odee D.W."/>
            <person name="Kenicer G."/>
            <person name="Young J.P.W."/>
            <person name="Reis V.M."/>
            <person name="Zilli J."/>
            <person name="James E.K."/>
        </authorList>
    </citation>
    <scope>NUCLEOTIDE SEQUENCE</scope>
    <source>
        <strain evidence="1">EG181B</strain>
    </source>
</reference>
<dbReference type="EMBL" id="JBFRCH010000007">
    <property type="protein sequence ID" value="MEX3933281.1"/>
    <property type="molecule type" value="Genomic_DNA"/>
</dbReference>
<sequence length="111" mass="11086">MAAVSSSGRPIETVEPPSNYQVIPASTTATLKTASGNVADYIENLICVVSTAATAQVQLQDGSGSAFTVFPNSPGGGVGTYVIRVAMKSNSGSWKVTTGAGVSVIATGAFS</sequence>
<protein>
    <submittedName>
        <fullName evidence="1">Uncharacterized protein</fullName>
    </submittedName>
</protein>
<organism evidence="1 2">
    <name type="scientific">Paraburkholderia phymatum</name>
    <dbReference type="NCBI Taxonomy" id="148447"/>
    <lineage>
        <taxon>Bacteria</taxon>
        <taxon>Pseudomonadati</taxon>
        <taxon>Pseudomonadota</taxon>
        <taxon>Betaproteobacteria</taxon>
        <taxon>Burkholderiales</taxon>
        <taxon>Burkholderiaceae</taxon>
        <taxon>Paraburkholderia</taxon>
    </lineage>
</organism>